<dbReference type="InterPro" id="IPR006466">
    <property type="entry name" value="MiaB-like_arc_euk"/>
</dbReference>
<dbReference type="NCBIfam" id="TIGR00089">
    <property type="entry name" value="MiaB/RimO family radical SAM methylthiotransferase"/>
    <property type="match status" value="1"/>
</dbReference>
<dbReference type="GeneID" id="5893597"/>
<dbReference type="RefSeq" id="XP_001748394.1">
    <property type="nucleotide sequence ID" value="XM_001748342.1"/>
</dbReference>
<keyword evidence="10" id="KW-0479">Metal-binding</keyword>
<dbReference type="FunCoup" id="A9V6Q8">
    <property type="interactions" value="1025"/>
</dbReference>
<comment type="catalytic activity">
    <reaction evidence="14">
        <text>N(6)-L-threonylcarbamoyladenosine(37) in tRNA + (sulfur carrier)-SH + AH2 + 2 S-adenosyl-L-methionine = 2-methylsulfanyl-N(6)-L-threonylcarbamoyladenosine(37) in tRNA + (sulfur carrier)-H + 5'-deoxyadenosine + L-methionine + A + S-adenosyl-L-homocysteine + 2 H(+)</text>
        <dbReference type="Rhea" id="RHEA:37075"/>
        <dbReference type="Rhea" id="RHEA-COMP:10163"/>
        <dbReference type="Rhea" id="RHEA-COMP:11092"/>
        <dbReference type="Rhea" id="RHEA-COMP:14737"/>
        <dbReference type="Rhea" id="RHEA-COMP:14739"/>
        <dbReference type="ChEBI" id="CHEBI:13193"/>
        <dbReference type="ChEBI" id="CHEBI:15378"/>
        <dbReference type="ChEBI" id="CHEBI:17319"/>
        <dbReference type="ChEBI" id="CHEBI:17499"/>
        <dbReference type="ChEBI" id="CHEBI:29917"/>
        <dbReference type="ChEBI" id="CHEBI:57844"/>
        <dbReference type="ChEBI" id="CHEBI:57856"/>
        <dbReference type="ChEBI" id="CHEBI:59789"/>
        <dbReference type="ChEBI" id="CHEBI:64428"/>
        <dbReference type="ChEBI" id="CHEBI:74418"/>
        <dbReference type="ChEBI" id="CHEBI:74420"/>
        <dbReference type="EC" id="2.8.4.5"/>
    </reaction>
</comment>
<evidence type="ECO:0000256" key="11">
    <source>
        <dbReference type="ARBA" id="ARBA00023004"/>
    </source>
</evidence>
<comment type="function">
    <text evidence="2">Catalyzes the methylthiolation of N6-threonylcarbamoyladenosine (t(6)A), leading to the formation of 2-methylthio-N6-threonylcarbamoyladenosine (ms(2)t(6)A) at position 37 in tRNAs that read codons beginning with adenine.</text>
</comment>
<dbReference type="InterPro" id="IPR006638">
    <property type="entry name" value="Elp3/MiaA/NifB-like_rSAM"/>
</dbReference>
<feature type="domain" description="MTTase N-terminal" evidence="15">
    <location>
        <begin position="50"/>
        <end position="155"/>
    </location>
</feature>
<dbReference type="GO" id="GO:0046872">
    <property type="term" value="F:metal ion binding"/>
    <property type="evidence" value="ECO:0007669"/>
    <property type="project" value="UniProtKB-KW"/>
</dbReference>
<keyword evidence="11" id="KW-0408">Iron</keyword>
<evidence type="ECO:0000256" key="1">
    <source>
        <dbReference type="ARBA" id="ARBA00001966"/>
    </source>
</evidence>
<evidence type="ECO:0000259" key="15">
    <source>
        <dbReference type="PROSITE" id="PS51449"/>
    </source>
</evidence>
<evidence type="ECO:0000256" key="6">
    <source>
        <dbReference type="ARBA" id="ARBA00022485"/>
    </source>
</evidence>
<sequence length="466" mass="52104">MADLEDLAVTAASVSAAARRAKARPGFVVPRHDRSRREQAEGDSFIPGSKTIFLRTWGCSHNNSDGEYMAGLLSAAGYTISDKREGADLWILNSCTVKTPSEDTFNNEIRDARSRNIPVVLAGCVPQTMQIDRVVEVVEETLQGRTVRLLGSKKVDGRKTGGTALDLPKIRRNPLIEIIPINTGCLNKCTYCKTKHARGDLGSYTIQEIVQRVQQVIAEGVVEIWLTSEDTGAYGRDINTSIPELLRAILAVVPAGVMVRLGMTNPPYIVEHVQAIAECLRHPRMYKFIHIPIQSGANPILHAMQREYTREDFCFVADTLLEQVPALTIATDIICGFPGETDADFEDTFEIVRRYHFPSLFTNQFFPRPGTPAAAMERVDPRLVKQRTKELSDYFRGYRVYDDQLDSYQRVLVTDTATDNVHFVAHNRSFDQVLVPANPDFMGKLIVVKITNVNKFFIVRARSPSS</sequence>
<dbReference type="AlphaFoldDB" id="A9V6Q8"/>
<evidence type="ECO:0000256" key="2">
    <source>
        <dbReference type="ARBA" id="ARBA00002399"/>
    </source>
</evidence>
<evidence type="ECO:0000256" key="14">
    <source>
        <dbReference type="ARBA" id="ARBA00051661"/>
    </source>
</evidence>
<dbReference type="NCBIfam" id="TIGR01578">
    <property type="entry name" value="MiaB-like-B"/>
    <property type="match status" value="1"/>
</dbReference>
<dbReference type="InParanoid" id="A9V6Q8"/>
<dbReference type="STRING" id="81824.A9V6Q8"/>
<dbReference type="eggNOG" id="KOG4355">
    <property type="taxonomic scope" value="Eukaryota"/>
</dbReference>
<dbReference type="SFLD" id="SFLDS00029">
    <property type="entry name" value="Radical_SAM"/>
    <property type="match status" value="1"/>
</dbReference>
<dbReference type="OMA" id="HYAYPTG"/>
<keyword evidence="18" id="KW-1185">Reference proteome</keyword>
<keyword evidence="7" id="KW-0808">Transferase</keyword>
<reference evidence="17 18" key="1">
    <citation type="journal article" date="2008" name="Nature">
        <title>The genome of the choanoflagellate Monosiga brevicollis and the origin of metazoans.</title>
        <authorList>
            <consortium name="JGI Sequencing"/>
            <person name="King N."/>
            <person name="Westbrook M.J."/>
            <person name="Young S.L."/>
            <person name="Kuo A."/>
            <person name="Abedin M."/>
            <person name="Chapman J."/>
            <person name="Fairclough S."/>
            <person name="Hellsten U."/>
            <person name="Isogai Y."/>
            <person name="Letunic I."/>
            <person name="Marr M."/>
            <person name="Pincus D."/>
            <person name="Putnam N."/>
            <person name="Rokas A."/>
            <person name="Wright K.J."/>
            <person name="Zuzow R."/>
            <person name="Dirks W."/>
            <person name="Good M."/>
            <person name="Goodstein D."/>
            <person name="Lemons D."/>
            <person name="Li W."/>
            <person name="Lyons J.B."/>
            <person name="Morris A."/>
            <person name="Nichols S."/>
            <person name="Richter D.J."/>
            <person name="Salamov A."/>
            <person name="Bork P."/>
            <person name="Lim W.A."/>
            <person name="Manning G."/>
            <person name="Miller W.T."/>
            <person name="McGinnis W."/>
            <person name="Shapiro H."/>
            <person name="Tjian R."/>
            <person name="Grigoriev I.V."/>
            <person name="Rokhsar D."/>
        </authorList>
    </citation>
    <scope>NUCLEOTIDE SEQUENCE [LARGE SCALE GENOMIC DNA]</scope>
    <source>
        <strain evidence="18">MX1 / ATCC 50154</strain>
    </source>
</reference>
<keyword evidence="8" id="KW-0949">S-adenosyl-L-methionine</keyword>
<dbReference type="InterPro" id="IPR038135">
    <property type="entry name" value="Methylthiotransferase_N_sf"/>
</dbReference>
<organism evidence="17 18">
    <name type="scientific">Monosiga brevicollis</name>
    <name type="common">Choanoflagellate</name>
    <dbReference type="NCBI Taxonomy" id="81824"/>
    <lineage>
        <taxon>Eukaryota</taxon>
        <taxon>Choanoflagellata</taxon>
        <taxon>Craspedida</taxon>
        <taxon>Salpingoecidae</taxon>
        <taxon>Monosiga</taxon>
    </lineage>
</organism>
<accession>A9V6Q8</accession>
<dbReference type="EMBL" id="CH991563">
    <property type="protein sequence ID" value="EDQ86849.1"/>
    <property type="molecule type" value="Genomic_DNA"/>
</dbReference>
<keyword evidence="6" id="KW-0004">4Fe-4S</keyword>
<dbReference type="Gene3D" id="3.80.30.20">
    <property type="entry name" value="tm_1862 like domain"/>
    <property type="match status" value="1"/>
</dbReference>
<evidence type="ECO:0000256" key="13">
    <source>
        <dbReference type="ARBA" id="ARBA00031213"/>
    </source>
</evidence>
<evidence type="ECO:0000256" key="5">
    <source>
        <dbReference type="ARBA" id="ARBA00018810"/>
    </source>
</evidence>
<dbReference type="InterPro" id="IPR020612">
    <property type="entry name" value="Methylthiotransferase_CS"/>
</dbReference>
<dbReference type="GO" id="GO:0051539">
    <property type="term" value="F:4 iron, 4 sulfur cluster binding"/>
    <property type="evidence" value="ECO:0007669"/>
    <property type="project" value="UniProtKB-KW"/>
</dbReference>
<dbReference type="SFLD" id="SFLDG01082">
    <property type="entry name" value="B12-binding_domain_containing"/>
    <property type="match status" value="1"/>
</dbReference>
<dbReference type="EC" id="2.8.4.5" evidence="4"/>
<dbReference type="GO" id="GO:0005783">
    <property type="term" value="C:endoplasmic reticulum"/>
    <property type="evidence" value="ECO:0000318"/>
    <property type="project" value="GO_Central"/>
</dbReference>
<dbReference type="SUPFAM" id="SSF102114">
    <property type="entry name" value="Radical SAM enzymes"/>
    <property type="match status" value="1"/>
</dbReference>
<dbReference type="InterPro" id="IPR007197">
    <property type="entry name" value="rSAM"/>
</dbReference>
<dbReference type="PROSITE" id="PS01278">
    <property type="entry name" value="MTTASE_RADICAL"/>
    <property type="match status" value="1"/>
</dbReference>
<evidence type="ECO:0000256" key="12">
    <source>
        <dbReference type="ARBA" id="ARBA00023014"/>
    </source>
</evidence>
<dbReference type="InterPro" id="IPR023404">
    <property type="entry name" value="rSAM_horseshoe"/>
</dbReference>
<dbReference type="PROSITE" id="PS51918">
    <property type="entry name" value="RADICAL_SAM"/>
    <property type="match status" value="1"/>
</dbReference>
<dbReference type="Proteomes" id="UP000001357">
    <property type="component" value="Unassembled WGS sequence"/>
</dbReference>
<evidence type="ECO:0000256" key="9">
    <source>
        <dbReference type="ARBA" id="ARBA00022694"/>
    </source>
</evidence>
<dbReference type="Pfam" id="PF00919">
    <property type="entry name" value="UPF0004"/>
    <property type="match status" value="1"/>
</dbReference>
<evidence type="ECO:0000313" key="17">
    <source>
        <dbReference type="EMBL" id="EDQ86849.1"/>
    </source>
</evidence>
<dbReference type="FunFam" id="3.80.30.20:FF:000002">
    <property type="entry name" value="threonylcarbamoyladenosine tRNA methylthiotransferase isoform X2"/>
    <property type="match status" value="1"/>
</dbReference>
<dbReference type="InterPro" id="IPR005839">
    <property type="entry name" value="Methylthiotransferase"/>
</dbReference>
<dbReference type="PANTHER" id="PTHR11918:SF45">
    <property type="entry name" value="THREONYLCARBAMOYLADENOSINE TRNA METHYLTHIOTRANSFERASE"/>
    <property type="match status" value="1"/>
</dbReference>
<evidence type="ECO:0000256" key="10">
    <source>
        <dbReference type="ARBA" id="ARBA00022723"/>
    </source>
</evidence>
<dbReference type="Gene3D" id="3.40.50.12160">
    <property type="entry name" value="Methylthiotransferase, N-terminal domain"/>
    <property type="match status" value="1"/>
</dbReference>
<dbReference type="GO" id="GO:0035600">
    <property type="term" value="P:tRNA methylthiolation"/>
    <property type="evidence" value="ECO:0000318"/>
    <property type="project" value="GO_Central"/>
</dbReference>
<keyword evidence="9" id="KW-0819">tRNA processing</keyword>
<dbReference type="Pfam" id="PF04055">
    <property type="entry name" value="Radical_SAM"/>
    <property type="match status" value="1"/>
</dbReference>
<feature type="domain" description="Radical SAM core" evidence="16">
    <location>
        <begin position="171"/>
        <end position="402"/>
    </location>
</feature>
<dbReference type="CDD" id="cd01335">
    <property type="entry name" value="Radical_SAM"/>
    <property type="match status" value="1"/>
</dbReference>
<evidence type="ECO:0000256" key="7">
    <source>
        <dbReference type="ARBA" id="ARBA00022679"/>
    </source>
</evidence>
<evidence type="ECO:0000256" key="8">
    <source>
        <dbReference type="ARBA" id="ARBA00022691"/>
    </source>
</evidence>
<gene>
    <name evidence="17" type="ORF">MONBRDRAFT_10557</name>
</gene>
<dbReference type="InterPro" id="IPR058240">
    <property type="entry name" value="rSAM_sf"/>
</dbReference>
<dbReference type="GO" id="GO:0035598">
    <property type="term" value="F:tRNA (N(6)-L-threonylcarbamoyladenosine(37)-C(2))-methylthiotransferase activity"/>
    <property type="evidence" value="ECO:0000318"/>
    <property type="project" value="GO_Central"/>
</dbReference>
<evidence type="ECO:0000256" key="4">
    <source>
        <dbReference type="ARBA" id="ARBA00013273"/>
    </source>
</evidence>
<comment type="similarity">
    <text evidence="3">Belongs to the methylthiotransferase family. CDKAL1 subfamily.</text>
</comment>
<dbReference type="KEGG" id="mbr:MONBRDRAFT_10557"/>
<dbReference type="InterPro" id="IPR013848">
    <property type="entry name" value="Methylthiotransferase_N"/>
</dbReference>
<evidence type="ECO:0000259" key="16">
    <source>
        <dbReference type="PROSITE" id="PS51918"/>
    </source>
</evidence>
<protein>
    <recommendedName>
        <fullName evidence="5">Threonylcarbamoyladenosine tRNA methylthiotransferase</fullName>
        <ecNumber evidence="4">2.8.4.5</ecNumber>
    </recommendedName>
    <alternativeName>
        <fullName evidence="13">tRNA-t(6)A37 methylthiotransferase</fullName>
    </alternativeName>
</protein>
<evidence type="ECO:0000256" key="3">
    <source>
        <dbReference type="ARBA" id="ARBA00008616"/>
    </source>
</evidence>
<evidence type="ECO:0000313" key="18">
    <source>
        <dbReference type="Proteomes" id="UP000001357"/>
    </source>
</evidence>
<dbReference type="PANTHER" id="PTHR11918">
    <property type="entry name" value="RADICAL SAM PROTEINS"/>
    <property type="match status" value="1"/>
</dbReference>
<dbReference type="SMART" id="SM00729">
    <property type="entry name" value="Elp3"/>
    <property type="match status" value="1"/>
</dbReference>
<name>A9V6Q8_MONBE</name>
<comment type="cofactor">
    <cofactor evidence="1">
        <name>[4Fe-4S] cluster</name>
        <dbReference type="ChEBI" id="CHEBI:49883"/>
    </cofactor>
</comment>
<dbReference type="PROSITE" id="PS51449">
    <property type="entry name" value="MTTASE_N"/>
    <property type="match status" value="1"/>
</dbReference>
<proteinExistence type="inferred from homology"/>
<keyword evidence="12" id="KW-0411">Iron-sulfur</keyword>